<evidence type="ECO:0000259" key="2">
    <source>
        <dbReference type="PROSITE" id="PS50110"/>
    </source>
</evidence>
<dbReference type="Gene3D" id="3.40.50.2300">
    <property type="match status" value="1"/>
</dbReference>
<evidence type="ECO:0000313" key="3">
    <source>
        <dbReference type="EMBL" id="SKC55279.1"/>
    </source>
</evidence>
<dbReference type="SUPFAM" id="SSF52172">
    <property type="entry name" value="CheY-like"/>
    <property type="match status" value="1"/>
</dbReference>
<dbReference type="InterPro" id="IPR011006">
    <property type="entry name" value="CheY-like_superfamily"/>
</dbReference>
<reference evidence="3 4" key="1">
    <citation type="submission" date="2017-02" db="EMBL/GenBank/DDBJ databases">
        <authorList>
            <person name="Peterson S.W."/>
        </authorList>
    </citation>
    <scope>NUCLEOTIDE SEQUENCE [LARGE SCALE GENOMIC DNA]</scope>
    <source>
        <strain evidence="3 4">DSM 25262</strain>
    </source>
</reference>
<accession>A0A1T5JVH2</accession>
<evidence type="ECO:0000313" key="4">
    <source>
        <dbReference type="Proteomes" id="UP000190961"/>
    </source>
</evidence>
<feature type="modified residue" description="4-aspartylphosphate" evidence="1">
    <location>
        <position position="55"/>
    </location>
</feature>
<sequence length="134" mass="15102">MNILLVEDDPDDVELLLEALHDNDVKFRIESIKEGDKVLPYLQLCKIFPDIIILDLNLPKMHGREVLISLKSSTFSHIPIVILTTSSSKEDKEFCLKSGADKFLSKPSTVEGFNQTVLAITQIANQHVEKNLSR</sequence>
<organism evidence="3 4">
    <name type="scientific">Ohtaekwangia koreensis</name>
    <dbReference type="NCBI Taxonomy" id="688867"/>
    <lineage>
        <taxon>Bacteria</taxon>
        <taxon>Pseudomonadati</taxon>
        <taxon>Bacteroidota</taxon>
        <taxon>Cytophagia</taxon>
        <taxon>Cytophagales</taxon>
        <taxon>Fulvivirgaceae</taxon>
        <taxon>Ohtaekwangia</taxon>
    </lineage>
</organism>
<dbReference type="AlphaFoldDB" id="A0A1T5JVH2"/>
<dbReference type="InterPro" id="IPR001789">
    <property type="entry name" value="Sig_transdc_resp-reg_receiver"/>
</dbReference>
<dbReference type="EMBL" id="FUZU01000001">
    <property type="protein sequence ID" value="SKC55279.1"/>
    <property type="molecule type" value="Genomic_DNA"/>
</dbReference>
<evidence type="ECO:0000256" key="1">
    <source>
        <dbReference type="PROSITE-ProRule" id="PRU00169"/>
    </source>
</evidence>
<dbReference type="STRING" id="688867.SAMN05660236_1522"/>
<keyword evidence="1" id="KW-0597">Phosphoprotein</keyword>
<keyword evidence="4" id="KW-1185">Reference proteome</keyword>
<proteinExistence type="predicted"/>
<gene>
    <name evidence="3" type="ORF">SAMN05660236_1522</name>
</gene>
<dbReference type="SMART" id="SM00448">
    <property type="entry name" value="REC"/>
    <property type="match status" value="1"/>
</dbReference>
<feature type="domain" description="Response regulatory" evidence="2">
    <location>
        <begin position="2"/>
        <end position="121"/>
    </location>
</feature>
<dbReference type="GO" id="GO:0000160">
    <property type="term" value="P:phosphorelay signal transduction system"/>
    <property type="evidence" value="ECO:0007669"/>
    <property type="project" value="InterPro"/>
</dbReference>
<dbReference type="Proteomes" id="UP000190961">
    <property type="component" value="Unassembled WGS sequence"/>
</dbReference>
<dbReference type="PROSITE" id="PS50110">
    <property type="entry name" value="RESPONSE_REGULATORY"/>
    <property type="match status" value="1"/>
</dbReference>
<dbReference type="PANTHER" id="PTHR44520">
    <property type="entry name" value="RESPONSE REGULATOR RCP1-RELATED"/>
    <property type="match status" value="1"/>
</dbReference>
<dbReference type="InterPro" id="IPR052893">
    <property type="entry name" value="TCS_response_regulator"/>
</dbReference>
<dbReference type="PANTHER" id="PTHR44520:SF2">
    <property type="entry name" value="RESPONSE REGULATOR RCP1"/>
    <property type="match status" value="1"/>
</dbReference>
<name>A0A1T5JVH2_9BACT</name>
<protein>
    <submittedName>
        <fullName evidence="3">Response regulator receiver domain-containing protein</fullName>
    </submittedName>
</protein>
<dbReference type="Pfam" id="PF00072">
    <property type="entry name" value="Response_reg"/>
    <property type="match status" value="1"/>
</dbReference>